<dbReference type="InterPro" id="IPR011217">
    <property type="entry name" value="Vgb_bact"/>
</dbReference>
<keyword evidence="2 5" id="KW-0460">Magnesium</keyword>
<evidence type="ECO:0000256" key="5">
    <source>
        <dbReference type="PIRNR" id="PIRNR026412"/>
    </source>
</evidence>
<dbReference type="GO" id="GO:0030288">
    <property type="term" value="C:outer membrane-bounded periplasmic space"/>
    <property type="evidence" value="ECO:0007669"/>
    <property type="project" value="TreeGrafter"/>
</dbReference>
<evidence type="ECO:0000256" key="2">
    <source>
        <dbReference type="ARBA" id="ARBA00022842"/>
    </source>
</evidence>
<accession>A0A5R9QTJ4</accession>
<feature type="chain" id="PRO_5024444838" description="Virginiamycin B lyase" evidence="6">
    <location>
        <begin position="26"/>
        <end position="321"/>
    </location>
</feature>
<evidence type="ECO:0000256" key="3">
    <source>
        <dbReference type="ARBA" id="ARBA00023239"/>
    </source>
</evidence>
<name>A0A5R9QTJ4_9PSED</name>
<evidence type="ECO:0000256" key="4">
    <source>
        <dbReference type="ARBA" id="ARBA00023251"/>
    </source>
</evidence>
<comment type="similarity">
    <text evidence="5">Belongs to the Vgb family.</text>
</comment>
<evidence type="ECO:0000256" key="1">
    <source>
        <dbReference type="ARBA" id="ARBA00022723"/>
    </source>
</evidence>
<dbReference type="EC" id="4.2.99.-" evidence="5"/>
<dbReference type="AlphaFoldDB" id="A0A5R9QTJ4"/>
<comment type="cofactor">
    <cofactor evidence="5">
        <name>Mg(2+)</name>
        <dbReference type="ChEBI" id="CHEBI:18420"/>
    </cofactor>
</comment>
<dbReference type="Proteomes" id="UP000306635">
    <property type="component" value="Unassembled WGS sequence"/>
</dbReference>
<dbReference type="SUPFAM" id="SSF63829">
    <property type="entry name" value="Calcium-dependent phosphotriesterase"/>
    <property type="match status" value="1"/>
</dbReference>
<dbReference type="EMBL" id="SWDV01000029">
    <property type="protein sequence ID" value="TLX73334.1"/>
    <property type="molecule type" value="Genomic_DNA"/>
</dbReference>
<comment type="function">
    <text evidence="5">Inactivates the type B streptogramin antibiotics by linearizing the lactone ring at the ester linkage, generating a free phenylglycine carboxylate and converting the threonyl moiety into 2-amino-butenoic acid.</text>
</comment>
<dbReference type="RefSeq" id="WP_138525351.1">
    <property type="nucleotide sequence ID" value="NZ_JAOCBK010000003.1"/>
</dbReference>
<comment type="caution">
    <text evidence="7">The sequence shown here is derived from an EMBL/GenBank/DDBJ whole genome shotgun (WGS) entry which is preliminary data.</text>
</comment>
<proteinExistence type="inferred from homology"/>
<keyword evidence="8" id="KW-1185">Reference proteome</keyword>
<gene>
    <name evidence="7" type="ORF">FAS41_20875</name>
</gene>
<dbReference type="InterPro" id="IPR015943">
    <property type="entry name" value="WD40/YVTN_repeat-like_dom_sf"/>
</dbReference>
<evidence type="ECO:0000256" key="6">
    <source>
        <dbReference type="SAM" id="SignalP"/>
    </source>
</evidence>
<sequence length="321" mass="34823">MLRVLPLPLSCLLLTGLLLATGAQATEVKYYDLPKGSAPHDVAPTEDGKVWYTAQKLGVLGRLDPQTGQSEQISLGKGSTPHGVIADGNGDAWITDSGLNAIVHVDAQRLGVEVIPLPKEAANANLNTAVFDDDGVLWFTGQNGFYGRLDPSSRELKVWPAPRGKGPYGIAVAPDGGLWYASLAGNYIGQIDGIQGSATPFDSPDKDGGPRRLWADSVGRLWVSQWNAGSLARFDPSDNQWKTWKLPGDHPQPYAVYVDAMDQVWLSDFSANALLRFDPQSERFTTYPSDHEHANVRQLLGRPGEVWGAESGTDRLVQIHD</sequence>
<keyword evidence="6" id="KW-0732">Signal</keyword>
<dbReference type="PIRSF" id="PIRSF026412">
    <property type="entry name" value="Streptogrm_lyase"/>
    <property type="match status" value="1"/>
</dbReference>
<protein>
    <recommendedName>
        <fullName evidence="5">Virginiamycin B lyase</fullName>
        <ecNumber evidence="5">4.2.99.-</ecNumber>
    </recommendedName>
    <alternativeName>
        <fullName evidence="5">Streptogramin B lyase</fullName>
    </alternativeName>
</protein>
<feature type="signal peptide" evidence="6">
    <location>
        <begin position="1"/>
        <end position="25"/>
    </location>
</feature>
<dbReference type="OrthoDB" id="9812926at2"/>
<keyword evidence="1 5" id="KW-0479">Metal-binding</keyword>
<keyword evidence="4 5" id="KW-0046">Antibiotic resistance</keyword>
<reference evidence="7 8" key="1">
    <citation type="submission" date="2019-04" db="EMBL/GenBank/DDBJ databases">
        <authorList>
            <person name="Li M."/>
        </authorList>
    </citation>
    <scope>NUCLEOTIDE SEQUENCE [LARGE SCALE GENOMIC DNA]</scope>
    <source>
        <strain evidence="7 8">LAM1902</strain>
    </source>
</reference>
<dbReference type="GO" id="GO:0017001">
    <property type="term" value="P:antibiotic catabolic process"/>
    <property type="evidence" value="ECO:0007669"/>
    <property type="project" value="UniProtKB-UniRule"/>
</dbReference>
<dbReference type="GO" id="GO:0016835">
    <property type="term" value="F:carbon-oxygen lyase activity"/>
    <property type="evidence" value="ECO:0007669"/>
    <property type="project" value="UniProtKB-UniRule"/>
</dbReference>
<organism evidence="7 8">
    <name type="scientific">Pseudomonas nicosulfuronedens</name>
    <dbReference type="NCBI Taxonomy" id="2571105"/>
    <lineage>
        <taxon>Bacteria</taxon>
        <taxon>Pseudomonadati</taxon>
        <taxon>Pseudomonadota</taxon>
        <taxon>Gammaproteobacteria</taxon>
        <taxon>Pseudomonadales</taxon>
        <taxon>Pseudomonadaceae</taxon>
        <taxon>Pseudomonas</taxon>
    </lineage>
</organism>
<dbReference type="Pfam" id="PF24684">
    <property type="entry name" value="Vgb_lyase"/>
    <property type="match status" value="1"/>
</dbReference>
<evidence type="ECO:0000313" key="8">
    <source>
        <dbReference type="Proteomes" id="UP000306635"/>
    </source>
</evidence>
<dbReference type="InterPro" id="IPR051344">
    <property type="entry name" value="Vgb"/>
</dbReference>
<dbReference type="PANTHER" id="PTHR40274:SF3">
    <property type="entry name" value="VIRGINIAMYCIN B LYASE"/>
    <property type="match status" value="1"/>
</dbReference>
<comment type="subunit">
    <text evidence="5">Monomer.</text>
</comment>
<dbReference type="PANTHER" id="PTHR40274">
    <property type="entry name" value="VIRGINIAMYCIN B LYASE"/>
    <property type="match status" value="1"/>
</dbReference>
<dbReference type="GO" id="GO:0046677">
    <property type="term" value="P:response to antibiotic"/>
    <property type="evidence" value="ECO:0007669"/>
    <property type="project" value="UniProtKB-UniRule"/>
</dbReference>
<dbReference type="GO" id="GO:0000287">
    <property type="term" value="F:magnesium ion binding"/>
    <property type="evidence" value="ECO:0007669"/>
    <property type="project" value="UniProtKB-UniRule"/>
</dbReference>
<keyword evidence="3 5" id="KW-0456">Lyase</keyword>
<evidence type="ECO:0000313" key="7">
    <source>
        <dbReference type="EMBL" id="TLX73334.1"/>
    </source>
</evidence>
<dbReference type="Gene3D" id="2.130.10.10">
    <property type="entry name" value="YVTN repeat-like/Quinoprotein amine dehydrogenase"/>
    <property type="match status" value="1"/>
</dbReference>